<dbReference type="Proteomes" id="UP000198741">
    <property type="component" value="Chromosome I"/>
</dbReference>
<keyword evidence="5 15" id="KW-0378">Hydrolase</keyword>
<comment type="cofactor">
    <cofactor evidence="15">
        <name>Mg(2+)</name>
        <dbReference type="ChEBI" id="CHEBI:18420"/>
    </cofactor>
    <text evidence="15">Binds 1 Mg(2+) ion per subunit.</text>
</comment>
<dbReference type="GO" id="GO:0009338">
    <property type="term" value="C:exodeoxyribonuclease V complex"/>
    <property type="evidence" value="ECO:0007669"/>
    <property type="project" value="TreeGrafter"/>
</dbReference>
<dbReference type="SUPFAM" id="SSF52980">
    <property type="entry name" value="Restriction endonuclease-like"/>
    <property type="match status" value="1"/>
</dbReference>
<dbReference type="GO" id="GO:0043138">
    <property type="term" value="F:3'-5' DNA helicase activity"/>
    <property type="evidence" value="ECO:0007669"/>
    <property type="project" value="UniProtKB-UniRule"/>
</dbReference>
<feature type="domain" description="UvrD-like helicase ATP-binding" evidence="17">
    <location>
        <begin position="6"/>
        <end position="336"/>
    </location>
</feature>
<keyword evidence="4 15" id="KW-0227">DNA damage</keyword>
<evidence type="ECO:0000256" key="6">
    <source>
        <dbReference type="ARBA" id="ARBA00022806"/>
    </source>
</evidence>
<name>A0A1H0KWU6_9ACTN</name>
<keyword evidence="7 15" id="KW-0269">Exonuclease</keyword>
<dbReference type="PROSITE" id="PS51217">
    <property type="entry name" value="UVRD_HELICASE_CTER"/>
    <property type="match status" value="1"/>
</dbReference>
<dbReference type="OrthoDB" id="9810135at2"/>
<evidence type="ECO:0000256" key="12">
    <source>
        <dbReference type="ARBA" id="ARBA00023235"/>
    </source>
</evidence>
<dbReference type="STRING" id="1090615.SAMN04515671_1461"/>
<comment type="catalytic activity">
    <reaction evidence="14 15">
        <text>ATP + H2O = ADP + phosphate + H(+)</text>
        <dbReference type="Rhea" id="RHEA:13065"/>
        <dbReference type="ChEBI" id="CHEBI:15377"/>
        <dbReference type="ChEBI" id="CHEBI:15378"/>
        <dbReference type="ChEBI" id="CHEBI:30616"/>
        <dbReference type="ChEBI" id="CHEBI:43474"/>
        <dbReference type="ChEBI" id="CHEBI:456216"/>
        <dbReference type="EC" id="5.6.2.4"/>
    </reaction>
</comment>
<dbReference type="Pfam" id="PF13361">
    <property type="entry name" value="UvrD_C"/>
    <property type="match status" value="1"/>
</dbReference>
<dbReference type="InterPro" id="IPR000212">
    <property type="entry name" value="DNA_helicase_UvrD/REP"/>
</dbReference>
<evidence type="ECO:0000256" key="4">
    <source>
        <dbReference type="ARBA" id="ARBA00022763"/>
    </source>
</evidence>
<evidence type="ECO:0000259" key="18">
    <source>
        <dbReference type="PROSITE" id="PS51217"/>
    </source>
</evidence>
<comment type="similarity">
    <text evidence="15">Belongs to the helicase family. UvrD subfamily.</text>
</comment>
<feature type="domain" description="UvrD-like helicase C-terminal" evidence="18">
    <location>
        <begin position="363"/>
        <end position="626"/>
    </location>
</feature>
<feature type="region of interest" description="DNA-binding and helicase activity, interacts with RecC" evidence="15">
    <location>
        <begin position="1"/>
        <end position="742"/>
    </location>
</feature>
<dbReference type="Gene3D" id="3.40.50.300">
    <property type="entry name" value="P-loop containing nucleotide triphosphate hydrolases"/>
    <property type="match status" value="3"/>
</dbReference>
<dbReference type="PANTHER" id="PTHR11070">
    <property type="entry name" value="UVRD / RECB / PCRA DNA HELICASE FAMILY MEMBER"/>
    <property type="match status" value="1"/>
</dbReference>
<dbReference type="Gene3D" id="3.90.320.10">
    <property type="match status" value="1"/>
</dbReference>
<dbReference type="CDD" id="cd22352">
    <property type="entry name" value="RecB_C-like"/>
    <property type="match status" value="1"/>
</dbReference>
<keyword evidence="12 15" id="KW-0413">Isomerase</keyword>
<comment type="function">
    <text evidence="15">A helicase/nuclease that prepares dsDNA breaks (DSB) for recombinational DNA repair. Binds to DSBs and unwinds DNA via a highly rapid and processive ATP-dependent bidirectional helicase activity. Unwinds dsDNA until it encounters a Chi (crossover hotspot instigator) sequence from the 3' direction. Cuts ssDNA a few nucleotides 3' to the Chi site. The properties and activities of the enzyme are changed at Chi. The Chi-altered holoenzyme produces a long 3'-ssDNA overhang and facilitates RecA-binding to the ssDNA for homologous DNA recombination and repair. Holoenzyme degrades any linearized DNA that is unable to undergo homologous recombination. In the holoenzyme this subunit contributes ATPase, 3'-5' helicase, exonuclease activity and loads RecA onto ssDNA.</text>
</comment>
<comment type="catalytic activity">
    <reaction evidence="15">
        <text>Exonucleolytic cleavage (in the presence of ATP) in either 5'- to 3'- or 3'- to 5'-direction to yield 5'-phosphooligonucleotides.</text>
        <dbReference type="EC" id="3.1.11.5"/>
    </reaction>
</comment>
<reference evidence="19 20" key="1">
    <citation type="submission" date="2016-10" db="EMBL/GenBank/DDBJ databases">
        <authorList>
            <person name="de Groot N.N."/>
        </authorList>
    </citation>
    <scope>NUCLEOTIDE SEQUENCE [LARGE SCALE GENOMIC DNA]</scope>
    <source>
        <strain evidence="20">P4-7,KCTC 19426,CECT 7604</strain>
    </source>
</reference>
<dbReference type="AlphaFoldDB" id="A0A1H0KWU6"/>
<dbReference type="InterPro" id="IPR027417">
    <property type="entry name" value="P-loop_NTPase"/>
</dbReference>
<evidence type="ECO:0000256" key="8">
    <source>
        <dbReference type="ARBA" id="ARBA00022840"/>
    </source>
</evidence>
<comment type="subunit">
    <text evidence="15">Heterotrimer of RecB, RecC and RecD. All subunits contribute to DNA-binding. Interacts with RecA.</text>
</comment>
<dbReference type="GO" id="GO:0016887">
    <property type="term" value="F:ATP hydrolysis activity"/>
    <property type="evidence" value="ECO:0007669"/>
    <property type="project" value="RHEA"/>
</dbReference>
<evidence type="ECO:0000313" key="20">
    <source>
        <dbReference type="Proteomes" id="UP000198741"/>
    </source>
</evidence>
<proteinExistence type="inferred from homology"/>
<accession>A0A1H0KWU6</accession>
<dbReference type="EMBL" id="LT629710">
    <property type="protein sequence ID" value="SDO60408.1"/>
    <property type="molecule type" value="Genomic_DNA"/>
</dbReference>
<evidence type="ECO:0000259" key="17">
    <source>
        <dbReference type="PROSITE" id="PS51198"/>
    </source>
</evidence>
<comment type="domain">
    <text evidence="15">The C-terminal domain has nuclease activity and interacts with RecD. It interacts with RecA, facilitating its loading onto ssDNA.</text>
</comment>
<feature type="binding site" evidence="16">
    <location>
        <begin position="27"/>
        <end position="34"/>
    </location>
    <ligand>
        <name>ATP</name>
        <dbReference type="ChEBI" id="CHEBI:30616"/>
    </ligand>
</feature>
<keyword evidence="1 15" id="KW-0540">Nuclease</keyword>
<keyword evidence="10 15" id="KW-0238">DNA-binding</keyword>
<dbReference type="RefSeq" id="WP_090475388.1">
    <property type="nucleotide sequence ID" value="NZ_LT629710.1"/>
</dbReference>
<keyword evidence="6 15" id="KW-0347">Helicase</keyword>
<dbReference type="GO" id="GO:0000724">
    <property type="term" value="P:double-strand break repair via homologous recombination"/>
    <property type="evidence" value="ECO:0007669"/>
    <property type="project" value="UniProtKB-UniRule"/>
</dbReference>
<dbReference type="InterPro" id="IPR038726">
    <property type="entry name" value="PDDEXK_AddAB-type"/>
</dbReference>
<feature type="active site" description="For nuclease activity" evidence="15">
    <location>
        <position position="1005"/>
    </location>
</feature>
<dbReference type="GO" id="GO:0008854">
    <property type="term" value="F:exodeoxyribonuclease V activity"/>
    <property type="evidence" value="ECO:0007669"/>
    <property type="project" value="UniProtKB-EC"/>
</dbReference>
<evidence type="ECO:0000256" key="10">
    <source>
        <dbReference type="ARBA" id="ARBA00023125"/>
    </source>
</evidence>
<dbReference type="GO" id="GO:0003677">
    <property type="term" value="F:DNA binding"/>
    <property type="evidence" value="ECO:0007669"/>
    <property type="project" value="UniProtKB-UniRule"/>
</dbReference>
<evidence type="ECO:0000256" key="13">
    <source>
        <dbReference type="ARBA" id="ARBA00034617"/>
    </source>
</evidence>
<dbReference type="InterPro" id="IPR011335">
    <property type="entry name" value="Restrct_endonuc-II-like"/>
</dbReference>
<dbReference type="Gene3D" id="1.10.486.10">
    <property type="entry name" value="PCRA, domain 4"/>
    <property type="match status" value="1"/>
</dbReference>
<evidence type="ECO:0000256" key="2">
    <source>
        <dbReference type="ARBA" id="ARBA00022723"/>
    </source>
</evidence>
<feature type="binding site" evidence="15">
    <location>
        <position position="860"/>
    </location>
    <ligand>
        <name>Mg(2+)</name>
        <dbReference type="ChEBI" id="CHEBI:18420"/>
    </ligand>
</feature>
<dbReference type="InterPro" id="IPR014017">
    <property type="entry name" value="DNA_helicase_UvrD-like_C"/>
</dbReference>
<dbReference type="InterPro" id="IPR014016">
    <property type="entry name" value="UvrD-like_ATP-bd"/>
</dbReference>
<sequence>MSAPNLLEPIPFDIRDPLPTGTTVLEASAGTGKTHTVGALVTRYVAEGRATLEQLLVVTFGRAASQELRERVREQLVVAERALADPGPARDDPNDLIAGLADAPDDEVALRRHRLTRALADFDAATIATTHQFCQQVLTGLGVAGDSDSGTTLVEDLDDLVVEVVDDLYIRRFGAPGAEAPQIDRTVALELGRRAVGDPGARLEPANEPPESLSALRFRFATAVRNEVDKRKRERGLLGYDDLLSRLARALEPADAAARLRMRDRWKIVLIDEFQDTDPVQWDVLRLAFAEVATVILIGDPKQAIYAFRGGDVYTYLAAARTAHARATLGRNWRSDAPLVDALQVLFDGAELGEEEIVVRPVRSAHAGSRLVGAPSSAPLRLRVATREQFGKGPRAKVYMDQVRPHIAEDLAADIAQLLASGARFDGRPLIAGDVAVLVNTHVQAAQVREALAAHHVPSVTAGAGSVYGTAAGDDWLTLLEALEQPHRAGRVRAAALTPFLGYTAEDLDRGGDGITDQLGTLLRNWADLLKSRGVAALLELSFTEQGLPGRMLAEVDGERRLTDLRHLGQGLQAASVEEGLGLAALVEWLRRRRDESAIETSAERIRRLDSDAAAVQVLTLHVSKGLQYPVVYLPFASDRWVNSEPKVLQLHDNDGHRVLDVGGFTSMGRPERERRAAREQAGEALRLLYVGLTRAQSQVVTWWVPSSNTPDSGLHRLLFGRTPGSGEIPDTAVLPNDDEVRSRLDQLQARGGPAIEASVPAPNVVVPAAVRSSASFTVGHFDRTLDTAWRRASYSALSAAGEAAGEGVGSEPETGERDDEVIAETAVTAVDPAADAALRSVPSPMADLPAGTSFGTLVHAVLEHTDPQAPDLMAELTARSAEQLARHSGPMTAGQLAAALRPVLSTPLGPIAQGLTLADLSVRDRLTELNFELPLAGGDRPAAEVLLGDVAPLLRRHLPRTDAMHGYADRLASPEMSWQLLRGYLTGSLDAVLRLPGPRYVIADYKTNWLGGDDGEPLSAWHYRPSALQQAMTHSDYPLQALLYSVALHRFLRWRQPGYDPEAHLGGAIYLYVRGMSGPATPIVDGLPCGVFGWRPPPALVVELSALLDQGVS</sequence>
<comment type="domain">
    <text evidence="15">The N-terminal DNA-binding domain is a ssDNA-dependent ATPase and has ATP-dependent 3'-5' helicase function. This domain interacts with RecC.</text>
</comment>
<evidence type="ECO:0000256" key="11">
    <source>
        <dbReference type="ARBA" id="ARBA00023204"/>
    </source>
</evidence>
<dbReference type="InterPro" id="IPR011604">
    <property type="entry name" value="PDDEXK-like_dom_sf"/>
</dbReference>
<dbReference type="SUPFAM" id="SSF52540">
    <property type="entry name" value="P-loop containing nucleoside triphosphate hydrolases"/>
    <property type="match status" value="1"/>
</dbReference>
<evidence type="ECO:0000256" key="3">
    <source>
        <dbReference type="ARBA" id="ARBA00022741"/>
    </source>
</evidence>
<comment type="catalytic activity">
    <reaction evidence="13 15">
        <text>Couples ATP hydrolysis with the unwinding of duplex DNA by translocating in the 3'-5' direction.</text>
        <dbReference type="EC" id="5.6.2.4"/>
    </reaction>
</comment>
<keyword evidence="3 15" id="KW-0547">Nucleotide-binding</keyword>
<comment type="miscellaneous">
    <text evidence="15">In the RecBCD complex, RecB has a slow 3'-5' helicase, an exonuclease activity and loads RecA onto ssDNA, RecD has a fast 5'-3' helicase activity, while RecC stimulates the ATPase and processivity of the RecB helicase and contributes to recognition of the Chi site.</text>
</comment>
<keyword evidence="9 15" id="KW-0460">Magnesium</keyword>
<evidence type="ECO:0000256" key="16">
    <source>
        <dbReference type="PROSITE-ProRule" id="PRU00560"/>
    </source>
</evidence>
<keyword evidence="8 15" id="KW-0067">ATP-binding</keyword>
<organism evidence="19 20">
    <name type="scientific">Nakamurella panacisegetis</name>
    <dbReference type="NCBI Taxonomy" id="1090615"/>
    <lineage>
        <taxon>Bacteria</taxon>
        <taxon>Bacillati</taxon>
        <taxon>Actinomycetota</taxon>
        <taxon>Actinomycetes</taxon>
        <taxon>Nakamurellales</taxon>
        <taxon>Nakamurellaceae</taxon>
        <taxon>Nakamurella</taxon>
    </lineage>
</organism>
<gene>
    <name evidence="15" type="primary">recB</name>
    <name evidence="19" type="ORF">SAMN04515671_1461</name>
</gene>
<feature type="binding site" evidence="15">
    <location>
        <position position="991"/>
    </location>
    <ligand>
        <name>Mg(2+)</name>
        <dbReference type="ChEBI" id="CHEBI:18420"/>
    </ligand>
</feature>
<dbReference type="InterPro" id="IPR004586">
    <property type="entry name" value="RecB"/>
</dbReference>
<keyword evidence="20" id="KW-1185">Reference proteome</keyword>
<dbReference type="GO" id="GO:0000287">
    <property type="term" value="F:magnesium ion binding"/>
    <property type="evidence" value="ECO:0007669"/>
    <property type="project" value="UniProtKB-UniRule"/>
</dbReference>
<dbReference type="PANTHER" id="PTHR11070:SF23">
    <property type="entry name" value="RECBCD ENZYME SUBUNIT RECB"/>
    <property type="match status" value="1"/>
</dbReference>
<protein>
    <recommendedName>
        <fullName evidence="15">RecBCD enzyme subunit RecB</fullName>
        <ecNumber evidence="15">3.1.11.5</ecNumber>
        <ecNumber evidence="15">5.6.2.4</ecNumber>
    </recommendedName>
    <alternativeName>
        <fullName evidence="15">DNA 3'-5' helicase subunit RecB</fullName>
    </alternativeName>
    <alternativeName>
        <fullName evidence="15">Exonuclease V subunit RecB</fullName>
        <shortName evidence="15">ExoV subunit RecB</shortName>
    </alternativeName>
    <alternativeName>
        <fullName evidence="15">Helicase/nuclease RecBCD subunit RecB</fullName>
    </alternativeName>
</protein>
<feature type="region of interest" description="Nuclease activity, interacts with RecD and RecA" evidence="15">
    <location>
        <begin position="789"/>
        <end position="1114"/>
    </location>
</feature>
<evidence type="ECO:0000256" key="7">
    <source>
        <dbReference type="ARBA" id="ARBA00022839"/>
    </source>
</evidence>
<dbReference type="GO" id="GO:0005524">
    <property type="term" value="F:ATP binding"/>
    <property type="evidence" value="ECO:0007669"/>
    <property type="project" value="UniProtKB-UniRule"/>
</dbReference>
<dbReference type="EC" id="3.1.11.5" evidence="15"/>
<keyword evidence="2 15" id="KW-0479">Metal-binding</keyword>
<evidence type="ECO:0000256" key="1">
    <source>
        <dbReference type="ARBA" id="ARBA00022722"/>
    </source>
</evidence>
<feature type="binding site" evidence="15">
    <location>
        <position position="1005"/>
    </location>
    <ligand>
        <name>Mg(2+)</name>
        <dbReference type="ChEBI" id="CHEBI:18420"/>
    </ligand>
</feature>
<evidence type="ECO:0000256" key="9">
    <source>
        <dbReference type="ARBA" id="ARBA00022842"/>
    </source>
</evidence>
<dbReference type="EC" id="5.6.2.4" evidence="15"/>
<dbReference type="GO" id="GO:0005829">
    <property type="term" value="C:cytosol"/>
    <property type="evidence" value="ECO:0007669"/>
    <property type="project" value="TreeGrafter"/>
</dbReference>
<evidence type="ECO:0000313" key="19">
    <source>
        <dbReference type="EMBL" id="SDO60408.1"/>
    </source>
</evidence>
<keyword evidence="11 15" id="KW-0234">DNA repair</keyword>
<evidence type="ECO:0000256" key="14">
    <source>
        <dbReference type="ARBA" id="ARBA00048988"/>
    </source>
</evidence>
<evidence type="ECO:0000256" key="15">
    <source>
        <dbReference type="HAMAP-Rule" id="MF_01485"/>
    </source>
</evidence>
<dbReference type="Pfam" id="PF12705">
    <property type="entry name" value="PDDEXK_1"/>
    <property type="match status" value="1"/>
</dbReference>
<dbReference type="Pfam" id="PF00580">
    <property type="entry name" value="UvrD-helicase"/>
    <property type="match status" value="1"/>
</dbReference>
<evidence type="ECO:0000256" key="5">
    <source>
        <dbReference type="ARBA" id="ARBA00022801"/>
    </source>
</evidence>
<dbReference type="PROSITE" id="PS51198">
    <property type="entry name" value="UVRD_HELICASE_ATP_BIND"/>
    <property type="match status" value="1"/>
</dbReference>
<dbReference type="HAMAP" id="MF_01485">
    <property type="entry name" value="RecB"/>
    <property type="match status" value="1"/>
</dbReference>